<evidence type="ECO:0000256" key="1">
    <source>
        <dbReference type="ARBA" id="ARBA00022729"/>
    </source>
</evidence>
<feature type="domain" description="Secretion system C-terminal sorting" evidence="2">
    <location>
        <begin position="320"/>
        <end position="386"/>
    </location>
</feature>
<dbReference type="OrthoDB" id="9805760at2"/>
<protein>
    <recommendedName>
        <fullName evidence="2">Secretion system C-terminal sorting domain-containing protein</fullName>
    </recommendedName>
</protein>
<evidence type="ECO:0000259" key="2">
    <source>
        <dbReference type="Pfam" id="PF18962"/>
    </source>
</evidence>
<dbReference type="Pfam" id="PF18962">
    <property type="entry name" value="Por_Secre_tail"/>
    <property type="match status" value="1"/>
</dbReference>
<dbReference type="EMBL" id="QNVV01000005">
    <property type="protein sequence ID" value="REC48204.1"/>
    <property type="molecule type" value="Genomic_DNA"/>
</dbReference>
<dbReference type="InterPro" id="IPR026444">
    <property type="entry name" value="Secre_tail"/>
</dbReference>
<organism evidence="3 4">
    <name type="scientific">Chryseobacterium pennipullorum</name>
    <dbReference type="NCBI Taxonomy" id="2258963"/>
    <lineage>
        <taxon>Bacteria</taxon>
        <taxon>Pseudomonadati</taxon>
        <taxon>Bacteroidota</taxon>
        <taxon>Flavobacteriia</taxon>
        <taxon>Flavobacteriales</taxon>
        <taxon>Weeksellaceae</taxon>
        <taxon>Chryseobacterium group</taxon>
        <taxon>Chryseobacterium</taxon>
    </lineage>
</organism>
<comment type="caution">
    <text evidence="3">The sequence shown here is derived from an EMBL/GenBank/DDBJ whole genome shotgun (WGS) entry which is preliminary data.</text>
</comment>
<sequence>MLTMFENLHYAVRKMKTGLMLFMIAGSGLYAQQLEHLDDVQNVSARGNSVGHMILGNTVNYSPSSSLLGNNQPCNNTDPGGNPGDVGCVNFTYQGQQVSYTTVRGGDGKIWLQQNLGSANVAIAVGDEDSFGDLFQWGRWDDGHQLRNSPLTAAPGPNNPSGLSTVQGAFITGSPAWWAGFLATDTWNATNIMDAKDETSVDPCKAIGPDWKMPSQSEWAGIVSAEGISNPATAYSSHLKLPAGGSRGSGNGDFSFVGQRGYFWSSDTSGLGGKYLYIGNTIANASAGAPRGQGASVRCIKPSSSLGISETKPGNSIAGLYPNPTNGTLYIKAGSNIENVQVTNTLGQKVNILFSNDQIDMTALPDGIYLVELTLKNGQSVSKKVIKK</sequence>
<dbReference type="NCBIfam" id="TIGR04183">
    <property type="entry name" value="Por_Secre_tail"/>
    <property type="match status" value="1"/>
</dbReference>
<proteinExistence type="predicted"/>
<reference evidence="3 4" key="1">
    <citation type="submission" date="2018-06" db="EMBL/GenBank/DDBJ databases">
        <title>Novel Chryseobacterium species.</title>
        <authorList>
            <person name="Newman J."/>
            <person name="Hugo C."/>
            <person name="Oosthuizen L."/>
            <person name="Charimba G."/>
        </authorList>
    </citation>
    <scope>NUCLEOTIDE SEQUENCE [LARGE SCALE GENOMIC DNA]</scope>
    <source>
        <strain evidence="3 4">7_F195</strain>
    </source>
</reference>
<evidence type="ECO:0000313" key="3">
    <source>
        <dbReference type="EMBL" id="REC48204.1"/>
    </source>
</evidence>
<dbReference type="AlphaFoldDB" id="A0A3D9B3J9"/>
<dbReference type="Proteomes" id="UP000256257">
    <property type="component" value="Unassembled WGS sequence"/>
</dbReference>
<evidence type="ECO:0000313" key="4">
    <source>
        <dbReference type="Proteomes" id="UP000256257"/>
    </source>
</evidence>
<gene>
    <name evidence="3" type="ORF">DRF67_07650</name>
</gene>
<keyword evidence="1" id="KW-0732">Signal</keyword>
<accession>A0A3D9B3J9</accession>
<name>A0A3D9B3J9_9FLAO</name>
<keyword evidence="4" id="KW-1185">Reference proteome</keyword>